<sequence length="59" mass="6589">MTSHLPIAFETSQTNCRIMQQLRSLTIVVPMQYPKSQLVMMSITNPVPKLVSTDAASRP</sequence>
<dbReference type="Proteomes" id="UP000324800">
    <property type="component" value="Unassembled WGS sequence"/>
</dbReference>
<reference evidence="1 2" key="1">
    <citation type="submission" date="2019-03" db="EMBL/GenBank/DDBJ databases">
        <title>Single cell metagenomics reveals metabolic interactions within the superorganism composed of flagellate Streblomastix strix and complex community of Bacteroidetes bacteria on its surface.</title>
        <authorList>
            <person name="Treitli S.C."/>
            <person name="Kolisko M."/>
            <person name="Husnik F."/>
            <person name="Keeling P."/>
            <person name="Hampl V."/>
        </authorList>
    </citation>
    <scope>NUCLEOTIDE SEQUENCE [LARGE SCALE GENOMIC DNA]</scope>
    <source>
        <strain evidence="1">ST1C</strain>
    </source>
</reference>
<dbReference type="AlphaFoldDB" id="A0A5J4WDA4"/>
<proteinExistence type="predicted"/>
<evidence type="ECO:0000313" key="2">
    <source>
        <dbReference type="Proteomes" id="UP000324800"/>
    </source>
</evidence>
<gene>
    <name evidence="1" type="ORF">EZS28_011524</name>
</gene>
<evidence type="ECO:0000313" key="1">
    <source>
        <dbReference type="EMBL" id="KAA6392947.1"/>
    </source>
</evidence>
<feature type="non-terminal residue" evidence="1">
    <location>
        <position position="59"/>
    </location>
</feature>
<protein>
    <submittedName>
        <fullName evidence="1">Uncharacterized protein</fullName>
    </submittedName>
</protein>
<dbReference type="EMBL" id="SNRW01002389">
    <property type="protein sequence ID" value="KAA6392947.1"/>
    <property type="molecule type" value="Genomic_DNA"/>
</dbReference>
<organism evidence="1 2">
    <name type="scientific">Streblomastix strix</name>
    <dbReference type="NCBI Taxonomy" id="222440"/>
    <lineage>
        <taxon>Eukaryota</taxon>
        <taxon>Metamonada</taxon>
        <taxon>Preaxostyla</taxon>
        <taxon>Oxymonadida</taxon>
        <taxon>Streblomastigidae</taxon>
        <taxon>Streblomastix</taxon>
    </lineage>
</organism>
<name>A0A5J4WDA4_9EUKA</name>
<comment type="caution">
    <text evidence="1">The sequence shown here is derived from an EMBL/GenBank/DDBJ whole genome shotgun (WGS) entry which is preliminary data.</text>
</comment>
<accession>A0A5J4WDA4</accession>